<gene>
    <name evidence="3" type="ORF">M440DRAFT_16414</name>
</gene>
<proteinExistence type="predicted"/>
<feature type="chain" id="PRO_5015475834" evidence="2">
    <location>
        <begin position="20"/>
        <end position="403"/>
    </location>
</feature>
<reference evidence="3 4" key="1">
    <citation type="submission" date="2016-07" db="EMBL/GenBank/DDBJ databases">
        <title>Multiple horizontal gene transfer events from other fungi enriched the ability of initially mycotrophic Trichoderma (Ascomycota) to feed on dead plant biomass.</title>
        <authorList>
            <consortium name="DOE Joint Genome Institute"/>
            <person name="Aerts A."/>
            <person name="Atanasova L."/>
            <person name="Chenthamara K."/>
            <person name="Zhang J."/>
            <person name="Grujic M."/>
            <person name="Henrissat B."/>
            <person name="Kuo A."/>
            <person name="Salamov A."/>
            <person name="Lipzen A."/>
            <person name="Labutti K."/>
            <person name="Barry K."/>
            <person name="Miao Y."/>
            <person name="Rahimi M.J."/>
            <person name="Shen Q."/>
            <person name="Grigoriev I.V."/>
            <person name="Kubicek C.P."/>
            <person name="Druzhinina I.S."/>
        </authorList>
    </citation>
    <scope>NUCLEOTIDE SEQUENCE [LARGE SCALE GENOMIC DNA]</scope>
    <source>
        <strain evidence="3 4">ATCC 18648</strain>
    </source>
</reference>
<feature type="region of interest" description="Disordered" evidence="1">
    <location>
        <begin position="185"/>
        <end position="249"/>
    </location>
</feature>
<dbReference type="AlphaFoldDB" id="A0A2T4CEZ9"/>
<evidence type="ECO:0000313" key="4">
    <source>
        <dbReference type="Proteomes" id="UP000240760"/>
    </source>
</evidence>
<feature type="compositionally biased region" description="Low complexity" evidence="1">
    <location>
        <begin position="218"/>
        <end position="246"/>
    </location>
</feature>
<dbReference type="OrthoDB" id="5431405at2759"/>
<dbReference type="STRING" id="983965.A0A2T4CEZ9"/>
<name>A0A2T4CEZ9_TRILO</name>
<dbReference type="EMBL" id="KZ679127">
    <property type="protein sequence ID" value="PTB80110.1"/>
    <property type="molecule type" value="Genomic_DNA"/>
</dbReference>
<feature type="region of interest" description="Disordered" evidence="1">
    <location>
        <begin position="332"/>
        <end position="352"/>
    </location>
</feature>
<evidence type="ECO:0000256" key="1">
    <source>
        <dbReference type="SAM" id="MobiDB-lite"/>
    </source>
</evidence>
<organism evidence="3 4">
    <name type="scientific">Trichoderma longibrachiatum ATCC 18648</name>
    <dbReference type="NCBI Taxonomy" id="983965"/>
    <lineage>
        <taxon>Eukaryota</taxon>
        <taxon>Fungi</taxon>
        <taxon>Dikarya</taxon>
        <taxon>Ascomycota</taxon>
        <taxon>Pezizomycotina</taxon>
        <taxon>Sordariomycetes</taxon>
        <taxon>Hypocreomycetidae</taxon>
        <taxon>Hypocreales</taxon>
        <taxon>Hypocreaceae</taxon>
        <taxon>Trichoderma</taxon>
    </lineage>
</organism>
<feature type="compositionally biased region" description="Low complexity" evidence="1">
    <location>
        <begin position="336"/>
        <end position="345"/>
    </location>
</feature>
<sequence length="403" mass="40941">MKSVTFALLAAAGVEQVAATLADLFAQYNLGNSWTNAKPFSCPSNTDNNHCTEQQHHGWDWSDVPTGPIGHYSGCNFKGWSCENDFGKRDSLLSARTFGSTGRSISGQCTHDKTTTPCIYAGDDKEHFSIDTFSVTTEFDARLEFHYDMPDGSTCKHSADCSSHGTTVKNNQCGGAKSVCVVYPDGNKPSSPSKPNKPSKPGKSTCGAKVHHIGWNCNNNSPPSGGQPGKPGNTRPPYTPPQTTQPGNSGICAGDAGSNPAIVTGAETITSIITVTSTPVVAPTDYTTVVVATSVTQPVVSEGTTVPGSSTVVWVSTAVTIPQVSITAAPAPPAPTGAAPTAPAEVPAPAPTVAVPPPAGPIGTATGTGVLPGSTGIPVIGAAGRVGAGMSLGLAIIGAVFAL</sequence>
<keyword evidence="4" id="KW-1185">Reference proteome</keyword>
<protein>
    <submittedName>
        <fullName evidence="3">Uncharacterized protein</fullName>
    </submittedName>
</protein>
<accession>A0A2T4CEZ9</accession>
<evidence type="ECO:0000313" key="3">
    <source>
        <dbReference type="EMBL" id="PTB80110.1"/>
    </source>
</evidence>
<feature type="signal peptide" evidence="2">
    <location>
        <begin position="1"/>
        <end position="19"/>
    </location>
</feature>
<keyword evidence="2" id="KW-0732">Signal</keyword>
<evidence type="ECO:0000256" key="2">
    <source>
        <dbReference type="SAM" id="SignalP"/>
    </source>
</evidence>
<dbReference type="Proteomes" id="UP000240760">
    <property type="component" value="Unassembled WGS sequence"/>
</dbReference>
<feature type="compositionally biased region" description="Low complexity" evidence="1">
    <location>
        <begin position="186"/>
        <end position="204"/>
    </location>
</feature>